<comment type="caution">
    <text evidence="2">The sequence shown here is derived from an EMBL/GenBank/DDBJ whole genome shotgun (WGS) entry which is preliminary data.</text>
</comment>
<evidence type="ECO:0000259" key="1">
    <source>
        <dbReference type="Pfam" id="PF01755"/>
    </source>
</evidence>
<organism evidence="2 3">
    <name type="scientific">Aquibium carbonis</name>
    <dbReference type="NCBI Taxonomy" id="2495581"/>
    <lineage>
        <taxon>Bacteria</taxon>
        <taxon>Pseudomonadati</taxon>
        <taxon>Pseudomonadota</taxon>
        <taxon>Alphaproteobacteria</taxon>
        <taxon>Hyphomicrobiales</taxon>
        <taxon>Phyllobacteriaceae</taxon>
        <taxon>Aquibium</taxon>
    </lineage>
</organism>
<dbReference type="InterPro" id="IPR002654">
    <property type="entry name" value="Glyco_trans_25"/>
</dbReference>
<dbReference type="GO" id="GO:0016740">
    <property type="term" value="F:transferase activity"/>
    <property type="evidence" value="ECO:0007669"/>
    <property type="project" value="UniProtKB-KW"/>
</dbReference>
<proteinExistence type="predicted"/>
<keyword evidence="2" id="KW-0808">Transferase</keyword>
<protein>
    <submittedName>
        <fullName evidence="2">Glycosyltransferase family 25 protein</fullName>
    </submittedName>
</protein>
<dbReference type="CDD" id="cd06532">
    <property type="entry name" value="Glyco_transf_25"/>
    <property type="match status" value="1"/>
</dbReference>
<dbReference type="Pfam" id="PF01755">
    <property type="entry name" value="Glyco_transf_25"/>
    <property type="match status" value="1"/>
</dbReference>
<evidence type="ECO:0000313" key="2">
    <source>
        <dbReference type="EMBL" id="RST85197.1"/>
    </source>
</evidence>
<keyword evidence="3" id="KW-1185">Reference proteome</keyword>
<dbReference type="AlphaFoldDB" id="A0A429YUT1"/>
<dbReference type="EMBL" id="RWKW01000063">
    <property type="protein sequence ID" value="RST85197.1"/>
    <property type="molecule type" value="Genomic_DNA"/>
</dbReference>
<feature type="domain" description="Glycosyl transferase family 25" evidence="1">
    <location>
        <begin position="56"/>
        <end position="154"/>
    </location>
</feature>
<gene>
    <name evidence="2" type="ORF">EJC49_17120</name>
</gene>
<sequence length="294" mass="32556">MTSTAGTTIADTVATVRHAGSTNIRSRIMPASGRSSDVGPGVAADRAPDASETVLQAYIIHLKDASGRWPQVERLKQELPMASQVVDAVSGARLPERELDRVYRRNLHWPPYPFRLSKGEIGCFLSHRLTWQAILDGNAEGGLVLEDDIEIDSARLPAALELVGKFASPGDIVRFPNKFRSRAGQVVASQDGFDVVQEKSPGLNMMMQWIGRDAARQLLARTEIFDRPVDVFMQMRWMHDLPVYAVRPVLIREVSGELGGSTIQSGRKSIPNEAARSIGRTAYRGYTRARNMFR</sequence>
<name>A0A429YUT1_9HYPH</name>
<evidence type="ECO:0000313" key="3">
    <source>
        <dbReference type="Proteomes" id="UP000278398"/>
    </source>
</evidence>
<reference evidence="2 3" key="1">
    <citation type="submission" date="2018-12" db="EMBL/GenBank/DDBJ databases">
        <title>Mesorhizobium carbonis sp. nov., isolated from coal mine water.</title>
        <authorList>
            <person name="Xin W."/>
            <person name="Xu Z."/>
            <person name="Xiang F."/>
            <person name="Zhang J."/>
            <person name="Xi L."/>
            <person name="Liu J."/>
        </authorList>
    </citation>
    <scope>NUCLEOTIDE SEQUENCE [LARGE SCALE GENOMIC DNA]</scope>
    <source>
        <strain evidence="2 3">B2.3</strain>
    </source>
</reference>
<accession>A0A429YUT1</accession>
<dbReference type="OrthoDB" id="259382at2"/>
<dbReference type="Proteomes" id="UP000278398">
    <property type="component" value="Unassembled WGS sequence"/>
</dbReference>